<feature type="non-terminal residue" evidence="2">
    <location>
        <position position="68"/>
    </location>
</feature>
<reference evidence="2" key="1">
    <citation type="submission" date="2014-12" db="EMBL/GenBank/DDBJ databases">
        <title>Insight into the proteome of Arion vulgaris.</title>
        <authorList>
            <person name="Aradska J."/>
            <person name="Bulat T."/>
            <person name="Smidak R."/>
            <person name="Sarate P."/>
            <person name="Gangsoo J."/>
            <person name="Sialana F."/>
            <person name="Bilban M."/>
            <person name="Lubec G."/>
        </authorList>
    </citation>
    <scope>NUCLEOTIDE SEQUENCE</scope>
    <source>
        <tissue evidence="2">Skin</tissue>
    </source>
</reference>
<protein>
    <submittedName>
        <fullName evidence="2">Uncharacterized protein</fullName>
    </submittedName>
</protein>
<proteinExistence type="predicted"/>
<name>A0A0B6YBU9_9EUPU</name>
<organism evidence="2">
    <name type="scientific">Arion vulgaris</name>
    <dbReference type="NCBI Taxonomy" id="1028688"/>
    <lineage>
        <taxon>Eukaryota</taxon>
        <taxon>Metazoa</taxon>
        <taxon>Spiralia</taxon>
        <taxon>Lophotrochozoa</taxon>
        <taxon>Mollusca</taxon>
        <taxon>Gastropoda</taxon>
        <taxon>Heterobranchia</taxon>
        <taxon>Euthyneura</taxon>
        <taxon>Panpulmonata</taxon>
        <taxon>Eupulmonata</taxon>
        <taxon>Stylommatophora</taxon>
        <taxon>Helicina</taxon>
        <taxon>Arionoidea</taxon>
        <taxon>Arionidae</taxon>
        <taxon>Arion</taxon>
    </lineage>
</organism>
<feature type="compositionally biased region" description="Polar residues" evidence="1">
    <location>
        <begin position="44"/>
        <end position="68"/>
    </location>
</feature>
<evidence type="ECO:0000313" key="2">
    <source>
        <dbReference type="EMBL" id="CEK53644.1"/>
    </source>
</evidence>
<evidence type="ECO:0000256" key="1">
    <source>
        <dbReference type="SAM" id="MobiDB-lite"/>
    </source>
</evidence>
<sequence>RTFIYGEGLRDHVKAGRCPGRKKEGDNNIPAKASRARAPHIINPHQQMSGNCNPINYATSHRPTETMM</sequence>
<gene>
    <name evidence="2" type="primary">ORF20924</name>
</gene>
<dbReference type="EMBL" id="HACG01006779">
    <property type="protein sequence ID" value="CEK53644.1"/>
    <property type="molecule type" value="Transcribed_RNA"/>
</dbReference>
<feature type="non-terminal residue" evidence="2">
    <location>
        <position position="1"/>
    </location>
</feature>
<accession>A0A0B6YBU9</accession>
<feature type="region of interest" description="Disordered" evidence="1">
    <location>
        <begin position="14"/>
        <end position="68"/>
    </location>
</feature>
<dbReference type="AlphaFoldDB" id="A0A0B6YBU9"/>